<evidence type="ECO:0000313" key="1">
    <source>
        <dbReference type="EMBL" id="QEM01721.1"/>
    </source>
</evidence>
<name>A0A5C1H817_9APIC</name>
<organism evidence="1">
    <name type="scientific">Nephromyces sp. ex Molgula occidentalis</name>
    <dbReference type="NCBI Taxonomy" id="2544991"/>
    <lineage>
        <taxon>Eukaryota</taxon>
        <taxon>Sar</taxon>
        <taxon>Alveolata</taxon>
        <taxon>Apicomplexa</taxon>
        <taxon>Aconoidasida</taxon>
        <taxon>Nephromycida</taxon>
        <taxon>Nephromyces</taxon>
    </lineage>
</organism>
<proteinExistence type="predicted"/>
<reference evidence="1" key="1">
    <citation type="journal article" date="2019" name="Genome Biol. Evol.">
        <title>Nephromyces represents a diverse and novel lineage of the Apicomplexa that has retained apicoplasts.</title>
        <authorList>
            <person name="Munoz-Gomez S.A."/>
            <person name="Durnin K."/>
            <person name="Eme L."/>
            <person name="Paight C."/>
            <person name="Lane C.E."/>
            <person name="Saffo M.B."/>
            <person name="Slamovits C.H."/>
        </authorList>
    </citation>
    <scope>NUCLEOTIDE SEQUENCE</scope>
    <source>
        <strain evidence="1">654</strain>
    </source>
</reference>
<gene>
    <name evidence="1" type="primary">orf59</name>
</gene>
<dbReference type="EMBL" id="MK573205">
    <property type="protein sequence ID" value="QEM01721.1"/>
    <property type="molecule type" value="Genomic_DNA"/>
</dbReference>
<dbReference type="AlphaFoldDB" id="A0A5C1H817"/>
<sequence length="62" mass="7317">MSIFTTINLLKTNFITKSNQIKHKKCNTKLAKSQYTYIRKLILQYRSLGLLSISNKQIWNIL</sequence>
<accession>A0A5C1H817</accession>
<protein>
    <submittedName>
        <fullName evidence="1">Uncharacterized protein</fullName>
    </submittedName>
</protein>